<evidence type="ECO:0000313" key="2">
    <source>
        <dbReference type="EMBL" id="GIX98420.1"/>
    </source>
</evidence>
<accession>A0AAV4PR69</accession>
<evidence type="ECO:0000313" key="3">
    <source>
        <dbReference type="Proteomes" id="UP001054945"/>
    </source>
</evidence>
<evidence type="ECO:0000256" key="1">
    <source>
        <dbReference type="SAM" id="Phobius"/>
    </source>
</evidence>
<dbReference type="EMBL" id="BPLR01004904">
    <property type="protein sequence ID" value="GIX98420.1"/>
    <property type="molecule type" value="Genomic_DNA"/>
</dbReference>
<protein>
    <submittedName>
        <fullName evidence="2">Uncharacterized protein</fullName>
    </submittedName>
</protein>
<keyword evidence="3" id="KW-1185">Reference proteome</keyword>
<proteinExistence type="predicted"/>
<organism evidence="2 3">
    <name type="scientific">Caerostris extrusa</name>
    <name type="common">Bark spider</name>
    <name type="synonym">Caerostris bankana</name>
    <dbReference type="NCBI Taxonomy" id="172846"/>
    <lineage>
        <taxon>Eukaryota</taxon>
        <taxon>Metazoa</taxon>
        <taxon>Ecdysozoa</taxon>
        <taxon>Arthropoda</taxon>
        <taxon>Chelicerata</taxon>
        <taxon>Arachnida</taxon>
        <taxon>Araneae</taxon>
        <taxon>Araneomorphae</taxon>
        <taxon>Entelegynae</taxon>
        <taxon>Araneoidea</taxon>
        <taxon>Araneidae</taxon>
        <taxon>Caerostris</taxon>
    </lineage>
</organism>
<dbReference type="AlphaFoldDB" id="A0AAV4PR69"/>
<keyword evidence="1" id="KW-0812">Transmembrane</keyword>
<comment type="caution">
    <text evidence="2">The sequence shown here is derived from an EMBL/GenBank/DDBJ whole genome shotgun (WGS) entry which is preliminary data.</text>
</comment>
<reference evidence="2 3" key="1">
    <citation type="submission" date="2021-06" db="EMBL/GenBank/DDBJ databases">
        <title>Caerostris extrusa draft genome.</title>
        <authorList>
            <person name="Kono N."/>
            <person name="Arakawa K."/>
        </authorList>
    </citation>
    <scope>NUCLEOTIDE SEQUENCE [LARGE SCALE GENOMIC DNA]</scope>
</reference>
<sequence>MPHNNADTRSPFKSQLWCSKNTLAISSLISSVFSFIISLSPVGGAGTGNPLACLLPNPEFLTGRTMLVLIRRNFPSSYLITLDHFISFVHPPMKFSLSEKPPKRRRKFITQLK</sequence>
<keyword evidence="1" id="KW-1133">Transmembrane helix</keyword>
<gene>
    <name evidence="2" type="ORF">CEXT_661561</name>
</gene>
<keyword evidence="1" id="KW-0472">Membrane</keyword>
<feature type="transmembrane region" description="Helical" evidence="1">
    <location>
        <begin position="21"/>
        <end position="42"/>
    </location>
</feature>
<dbReference type="Proteomes" id="UP001054945">
    <property type="component" value="Unassembled WGS sequence"/>
</dbReference>
<name>A0AAV4PR69_CAEEX</name>